<dbReference type="PROSITE" id="PS50112">
    <property type="entry name" value="PAS"/>
    <property type="match status" value="1"/>
</dbReference>
<feature type="compositionally biased region" description="Basic and acidic residues" evidence="5">
    <location>
        <begin position="133"/>
        <end position="142"/>
    </location>
</feature>
<dbReference type="Proteomes" id="UP000528964">
    <property type="component" value="Unassembled WGS sequence"/>
</dbReference>
<dbReference type="InterPro" id="IPR036890">
    <property type="entry name" value="HATPase_C_sf"/>
</dbReference>
<dbReference type="PANTHER" id="PTHR43047:SF72">
    <property type="entry name" value="OSMOSENSING HISTIDINE PROTEIN KINASE SLN1"/>
    <property type="match status" value="1"/>
</dbReference>
<dbReference type="GO" id="GO:0006355">
    <property type="term" value="P:regulation of DNA-templated transcription"/>
    <property type="evidence" value="ECO:0007669"/>
    <property type="project" value="InterPro"/>
</dbReference>
<keyword evidence="3" id="KW-0808">Transferase</keyword>
<keyword evidence="9" id="KW-1185">Reference proteome</keyword>
<dbReference type="NCBIfam" id="TIGR00229">
    <property type="entry name" value="sensory_box"/>
    <property type="match status" value="1"/>
</dbReference>
<dbReference type="GO" id="GO:0000155">
    <property type="term" value="F:phosphorelay sensor kinase activity"/>
    <property type="evidence" value="ECO:0007669"/>
    <property type="project" value="InterPro"/>
</dbReference>
<evidence type="ECO:0000256" key="1">
    <source>
        <dbReference type="ARBA" id="ARBA00000085"/>
    </source>
</evidence>
<gene>
    <name evidence="8" type="ORF">GGR24_003419</name>
</gene>
<dbReference type="GO" id="GO:0005886">
    <property type="term" value="C:plasma membrane"/>
    <property type="evidence" value="ECO:0007669"/>
    <property type="project" value="TreeGrafter"/>
</dbReference>
<evidence type="ECO:0000313" key="8">
    <source>
        <dbReference type="EMBL" id="MBB3974732.1"/>
    </source>
</evidence>
<dbReference type="RefSeq" id="WP_183396581.1">
    <property type="nucleotide sequence ID" value="NZ_JACIDR010000007.1"/>
</dbReference>
<evidence type="ECO:0000313" key="9">
    <source>
        <dbReference type="Proteomes" id="UP000528964"/>
    </source>
</evidence>
<evidence type="ECO:0000256" key="5">
    <source>
        <dbReference type="SAM" id="MobiDB-lite"/>
    </source>
</evidence>
<protein>
    <recommendedName>
        <fullName evidence="2">histidine kinase</fullName>
        <ecNumber evidence="2">2.7.13.3</ecNumber>
    </recommendedName>
</protein>
<feature type="compositionally biased region" description="Acidic residues" evidence="5">
    <location>
        <begin position="173"/>
        <end position="196"/>
    </location>
</feature>
<dbReference type="SUPFAM" id="SSF55785">
    <property type="entry name" value="PYP-like sensor domain (PAS domain)"/>
    <property type="match status" value="2"/>
</dbReference>
<dbReference type="CDD" id="cd00130">
    <property type="entry name" value="PAS"/>
    <property type="match status" value="1"/>
</dbReference>
<feature type="compositionally biased region" description="Low complexity" evidence="5">
    <location>
        <begin position="332"/>
        <end position="344"/>
    </location>
</feature>
<dbReference type="InterPro" id="IPR035965">
    <property type="entry name" value="PAS-like_dom_sf"/>
</dbReference>
<proteinExistence type="predicted"/>
<feature type="region of interest" description="Disordered" evidence="5">
    <location>
        <begin position="332"/>
        <end position="370"/>
    </location>
</feature>
<dbReference type="SMART" id="SM00387">
    <property type="entry name" value="HATPase_c"/>
    <property type="match status" value="1"/>
</dbReference>
<dbReference type="PANTHER" id="PTHR43047">
    <property type="entry name" value="TWO-COMPONENT HISTIDINE PROTEIN KINASE"/>
    <property type="match status" value="1"/>
</dbReference>
<reference evidence="8 9" key="1">
    <citation type="submission" date="2020-08" db="EMBL/GenBank/DDBJ databases">
        <title>Genomic Encyclopedia of Type Strains, Phase IV (KMG-IV): sequencing the most valuable type-strain genomes for metagenomic binning, comparative biology and taxonomic classification.</title>
        <authorList>
            <person name="Goeker M."/>
        </authorList>
    </citation>
    <scope>NUCLEOTIDE SEQUENCE [LARGE SCALE GENOMIC DNA]</scope>
    <source>
        <strain evidence="8 9">DSM 25481</strain>
    </source>
</reference>
<dbReference type="SMART" id="SM00091">
    <property type="entry name" value="PAS"/>
    <property type="match status" value="4"/>
</dbReference>
<dbReference type="InterPro" id="IPR005467">
    <property type="entry name" value="His_kinase_dom"/>
</dbReference>
<dbReference type="AlphaFoldDB" id="A0A7W6GH45"/>
<dbReference type="Gene3D" id="3.30.450.20">
    <property type="entry name" value="PAS domain"/>
    <property type="match status" value="1"/>
</dbReference>
<accession>A0A7W6GH45</accession>
<comment type="caution">
    <text evidence="8">The sequence shown here is derived from an EMBL/GenBank/DDBJ whole genome shotgun (WGS) entry which is preliminary data.</text>
</comment>
<feature type="region of interest" description="Disordered" evidence="5">
    <location>
        <begin position="173"/>
        <end position="205"/>
    </location>
</feature>
<dbReference type="InterPro" id="IPR036097">
    <property type="entry name" value="HisK_dim/P_sf"/>
</dbReference>
<dbReference type="Pfam" id="PF02518">
    <property type="entry name" value="HATPase_c"/>
    <property type="match status" value="1"/>
</dbReference>
<comment type="catalytic activity">
    <reaction evidence="1">
        <text>ATP + protein L-histidine = ADP + protein N-phospho-L-histidine.</text>
        <dbReference type="EC" id="2.7.13.3"/>
    </reaction>
</comment>
<organism evidence="8 9">
    <name type="scientific">Hansschlegelia beijingensis</name>
    <dbReference type="NCBI Taxonomy" id="1133344"/>
    <lineage>
        <taxon>Bacteria</taxon>
        <taxon>Pseudomonadati</taxon>
        <taxon>Pseudomonadota</taxon>
        <taxon>Alphaproteobacteria</taxon>
        <taxon>Hyphomicrobiales</taxon>
        <taxon>Methylopilaceae</taxon>
        <taxon>Hansschlegelia</taxon>
    </lineage>
</organism>
<dbReference type="Pfam" id="PF13188">
    <property type="entry name" value="PAS_8"/>
    <property type="match status" value="1"/>
</dbReference>
<dbReference type="PROSITE" id="PS50109">
    <property type="entry name" value="HIS_KIN"/>
    <property type="match status" value="1"/>
</dbReference>
<name>A0A7W6GH45_9HYPH</name>
<dbReference type="InterPro" id="IPR013767">
    <property type="entry name" value="PAS_fold"/>
</dbReference>
<dbReference type="Pfam" id="PF00512">
    <property type="entry name" value="HisKA"/>
    <property type="match status" value="1"/>
</dbReference>
<sequence>MGLDAPLNAFDAERTLADESAPAAFVVDAKGEIVWANPAAALLRAQGAFGEAARAVLERIGASTTTGLVRIRTEGAGRAAMTFKGSRIVVGDGHGVLLESVEPAAGGGAGAQAEQTAPSPDVGATLEELPTARPDEPLRGEELPAPEPVARERVAREPVAEAPLAQEDVAQEELAQEPAADEPVAEDDGGEADGGEEPAAAPAAAPDWSDLRFVFEIDAGGRIAFLSPDLGEVAGASAASALGRPWDEVCAELGLDPAGEVAERLRTRAPWADVGIAWPLAGGGRLPLVLSALPIFDRGRTFIGFRGLGRATPATAPGSDEAVPVAQPDALEASPAEPASEQQPTAALADAPETPPSDAPSSGQPAPHVEEPEVAALADEPPPIVSLPQPAETFEGNVVKLRDPAIAPRPPAPQGLSVVEETAFDEIARRLRDFSGRLSQEAPERPAASLPETAEMVVPANPPADWTLDDIDGRAPDASYADDLLRVLDKLPLGALILRAGEVAHANRPALDMLGHSDLASLVSRGAGDLFAEQLPRDDAAPSNLRVLARDGMEIDVEARLNAISWRGAPATLVTLKRAEGYSAEVHSAIQREKEMAEILDTATDGVMTLDSAGRILSVNRSAQALFGIDARKVIGSLFTLSLAPESRRVAFDYLDSLKGSGVAAILNDGREVLGLASQGGAIPLYLTIGRIGPAHEGRYCAVLRDITHWKKAEEELLAAKRQAERANAQKSEFLTRVAHEIRTPLTAIIGFADVMIEERFGAVGNSRYRDYLRDIRQAGHHLIALVGDLLELSRVETGRLQLDFAPVDLNEALSQAAALLQPQANRDRVIIRTSLARTLPPVLADRKTLRQILTNLLSHAVKLSRPGGQVIAATVFTDAGQAVVRIRDSGAGMSPRDLAKAVEPFRPLTASKDSEPGGGLPLTKALAEANQALFSMQSEVGVGTVVEVTFPTARVLAD</sequence>
<keyword evidence="4" id="KW-0418">Kinase</keyword>
<evidence type="ECO:0000256" key="3">
    <source>
        <dbReference type="ARBA" id="ARBA00022679"/>
    </source>
</evidence>
<dbReference type="Gene3D" id="3.30.565.10">
    <property type="entry name" value="Histidine kinase-like ATPase, C-terminal domain"/>
    <property type="match status" value="1"/>
</dbReference>
<feature type="domain" description="Histidine kinase" evidence="6">
    <location>
        <begin position="737"/>
        <end position="955"/>
    </location>
</feature>
<evidence type="ECO:0000259" key="7">
    <source>
        <dbReference type="PROSITE" id="PS50112"/>
    </source>
</evidence>
<dbReference type="InterPro" id="IPR000014">
    <property type="entry name" value="PAS"/>
</dbReference>
<dbReference type="CDD" id="cd00082">
    <property type="entry name" value="HisKA"/>
    <property type="match status" value="1"/>
</dbReference>
<evidence type="ECO:0000256" key="2">
    <source>
        <dbReference type="ARBA" id="ARBA00012438"/>
    </source>
</evidence>
<dbReference type="SUPFAM" id="SSF47384">
    <property type="entry name" value="Homodimeric domain of signal transducing histidine kinase"/>
    <property type="match status" value="1"/>
</dbReference>
<evidence type="ECO:0000256" key="4">
    <source>
        <dbReference type="ARBA" id="ARBA00022777"/>
    </source>
</evidence>
<feature type="domain" description="PAS" evidence="7">
    <location>
        <begin position="592"/>
        <end position="636"/>
    </location>
</feature>
<dbReference type="EMBL" id="JACIDR010000007">
    <property type="protein sequence ID" value="MBB3974732.1"/>
    <property type="molecule type" value="Genomic_DNA"/>
</dbReference>
<dbReference type="Gene3D" id="1.10.287.130">
    <property type="match status" value="1"/>
</dbReference>
<dbReference type="InterPro" id="IPR003661">
    <property type="entry name" value="HisK_dim/P_dom"/>
</dbReference>
<dbReference type="SUPFAM" id="SSF55874">
    <property type="entry name" value="ATPase domain of HSP90 chaperone/DNA topoisomerase II/histidine kinase"/>
    <property type="match status" value="1"/>
</dbReference>
<dbReference type="EC" id="2.7.13.3" evidence="2"/>
<evidence type="ECO:0000259" key="6">
    <source>
        <dbReference type="PROSITE" id="PS50109"/>
    </source>
</evidence>
<dbReference type="InterPro" id="IPR003594">
    <property type="entry name" value="HATPase_dom"/>
</dbReference>
<dbReference type="GO" id="GO:0009927">
    <property type="term" value="F:histidine phosphotransfer kinase activity"/>
    <property type="evidence" value="ECO:0007669"/>
    <property type="project" value="TreeGrafter"/>
</dbReference>
<feature type="region of interest" description="Disordered" evidence="5">
    <location>
        <begin position="105"/>
        <end position="151"/>
    </location>
</feature>
<dbReference type="SMART" id="SM00388">
    <property type="entry name" value="HisKA"/>
    <property type="match status" value="1"/>
</dbReference>
<dbReference type="Pfam" id="PF00989">
    <property type="entry name" value="PAS"/>
    <property type="match status" value="1"/>
</dbReference>